<sequence>MYITYKLYDIASGYIGNSDTYIITSYKNNDTDFFYKLEFNILFNNTIYWFNNIYYCNKLQQIIDLLKFNGSSSKFIDNYKYEITAVNLTTNCTKIYNKQLTDILVSTDSDGDFNAIYEINTYQNINLNEPIKIFRENSVPFPSNLI</sequence>
<protein>
    <submittedName>
        <fullName evidence="1">Uncharacterized protein</fullName>
    </submittedName>
</protein>
<evidence type="ECO:0000313" key="1">
    <source>
        <dbReference type="EMBL" id="QHT17757.1"/>
    </source>
</evidence>
<dbReference type="EMBL" id="MN739643">
    <property type="protein sequence ID" value="QHT17757.1"/>
    <property type="molecule type" value="Genomic_DNA"/>
</dbReference>
<proteinExistence type="predicted"/>
<accession>A0A6C0DMD9</accession>
<dbReference type="AlphaFoldDB" id="A0A6C0DMD9"/>
<reference evidence="1" key="1">
    <citation type="journal article" date="2020" name="Nature">
        <title>Giant virus diversity and host interactions through global metagenomics.</title>
        <authorList>
            <person name="Schulz F."/>
            <person name="Roux S."/>
            <person name="Paez-Espino D."/>
            <person name="Jungbluth S."/>
            <person name="Walsh D.A."/>
            <person name="Denef V.J."/>
            <person name="McMahon K.D."/>
            <person name="Konstantinidis K.T."/>
            <person name="Eloe-Fadrosh E.A."/>
            <person name="Kyrpides N.C."/>
            <person name="Woyke T."/>
        </authorList>
    </citation>
    <scope>NUCLEOTIDE SEQUENCE</scope>
    <source>
        <strain evidence="1">GVMAG-M-3300023174-30</strain>
    </source>
</reference>
<organism evidence="1">
    <name type="scientific">viral metagenome</name>
    <dbReference type="NCBI Taxonomy" id="1070528"/>
    <lineage>
        <taxon>unclassified sequences</taxon>
        <taxon>metagenomes</taxon>
        <taxon>organismal metagenomes</taxon>
    </lineage>
</organism>
<name>A0A6C0DMD9_9ZZZZ</name>